<keyword evidence="4" id="KW-0808">Transferase</keyword>
<evidence type="ECO:0000313" key="4">
    <source>
        <dbReference type="EMBL" id="TWE12018.1"/>
    </source>
</evidence>
<evidence type="ECO:0000256" key="1">
    <source>
        <dbReference type="PIRSR" id="PIRSR620019-1"/>
    </source>
</evidence>
<sequence length="210" mass="21319">MTTPLVVVGCGGFGREVCSIVAAINAVQPTFELLGVLDDAPSAASRDALERIGIQLLGDTDWLDGCAPEVHAVIAIGSPSVRRNLDARFAVRAWATIVHPDSTIGADVSLAPGVVVTPGSRVSTAITIGRHAHLDQNVTVGHDSSLGDYSRLNPQACVSGNVTIGSGATVGASATILQGRTIGARSVVGAGAVVVSDVEPDRTVKGVPAR</sequence>
<feature type="site" description="Increases basicity of active site His" evidence="1">
    <location>
        <position position="143"/>
    </location>
</feature>
<dbReference type="InterPro" id="IPR020019">
    <property type="entry name" value="AcTrfase_PglD-like"/>
</dbReference>
<dbReference type="AlphaFoldDB" id="A0A561E8R4"/>
<dbReference type="NCBIfam" id="TIGR03570">
    <property type="entry name" value="NeuD_NnaD"/>
    <property type="match status" value="1"/>
</dbReference>
<organism evidence="4 5">
    <name type="scientific">Rudaeicoccus suwonensis</name>
    <dbReference type="NCBI Taxonomy" id="657409"/>
    <lineage>
        <taxon>Bacteria</taxon>
        <taxon>Bacillati</taxon>
        <taxon>Actinomycetota</taxon>
        <taxon>Actinomycetes</taxon>
        <taxon>Micrococcales</taxon>
        <taxon>Dermacoccaceae</taxon>
        <taxon>Rudaeicoccus</taxon>
    </lineage>
</organism>
<feature type="active site" description="Proton acceptor" evidence="1">
    <location>
        <position position="142"/>
    </location>
</feature>
<evidence type="ECO:0000313" key="5">
    <source>
        <dbReference type="Proteomes" id="UP000318297"/>
    </source>
</evidence>
<feature type="binding site" evidence="2">
    <location>
        <position position="77"/>
    </location>
    <ligand>
        <name>substrate</name>
    </ligand>
</feature>
<comment type="caution">
    <text evidence="4">The sequence shown here is derived from an EMBL/GenBank/DDBJ whole genome shotgun (WGS) entry which is preliminary data.</text>
</comment>
<evidence type="ECO:0000259" key="3">
    <source>
        <dbReference type="Pfam" id="PF17836"/>
    </source>
</evidence>
<dbReference type="RefSeq" id="WP_145225691.1">
    <property type="nucleotide sequence ID" value="NZ_VIVQ01000001.1"/>
</dbReference>
<dbReference type="InterPro" id="IPR011004">
    <property type="entry name" value="Trimer_LpxA-like_sf"/>
</dbReference>
<dbReference type="PANTHER" id="PTHR43300">
    <property type="entry name" value="ACETYLTRANSFERASE"/>
    <property type="match status" value="1"/>
</dbReference>
<protein>
    <submittedName>
        <fullName evidence="4">Sugar O-acyltransferase (Sialic acid O-acetyltransferase NeuD family)</fullName>
    </submittedName>
</protein>
<proteinExistence type="predicted"/>
<dbReference type="Proteomes" id="UP000318297">
    <property type="component" value="Unassembled WGS sequence"/>
</dbReference>
<dbReference type="GO" id="GO:0016746">
    <property type="term" value="F:acyltransferase activity"/>
    <property type="evidence" value="ECO:0007669"/>
    <property type="project" value="UniProtKB-KW"/>
</dbReference>
<dbReference type="Pfam" id="PF17836">
    <property type="entry name" value="PglD_N"/>
    <property type="match status" value="1"/>
</dbReference>
<dbReference type="Pfam" id="PF14602">
    <property type="entry name" value="Hexapep_2"/>
    <property type="match status" value="1"/>
</dbReference>
<dbReference type="InterPro" id="IPR041561">
    <property type="entry name" value="PglD_N"/>
</dbReference>
<name>A0A561E8R4_9MICO</name>
<accession>A0A561E8R4</accession>
<feature type="domain" description="PglD N-terminal" evidence="3">
    <location>
        <begin position="5"/>
        <end position="85"/>
    </location>
</feature>
<dbReference type="InterPro" id="IPR001451">
    <property type="entry name" value="Hexapep"/>
</dbReference>
<dbReference type="SUPFAM" id="SSF51161">
    <property type="entry name" value="Trimeric LpxA-like enzymes"/>
    <property type="match status" value="1"/>
</dbReference>
<dbReference type="CDD" id="cd03360">
    <property type="entry name" value="LbH_AT_putative"/>
    <property type="match status" value="1"/>
</dbReference>
<reference evidence="4 5" key="1">
    <citation type="submission" date="2019-06" db="EMBL/GenBank/DDBJ databases">
        <title>Sequencing the genomes of 1000 actinobacteria strains.</title>
        <authorList>
            <person name="Klenk H.-P."/>
        </authorList>
    </citation>
    <scope>NUCLEOTIDE SEQUENCE [LARGE SCALE GENOMIC DNA]</scope>
    <source>
        <strain evidence="4 5">DSM 19560</strain>
    </source>
</reference>
<keyword evidence="4" id="KW-0012">Acyltransferase</keyword>
<gene>
    <name evidence="4" type="ORF">BKA23_0814</name>
</gene>
<evidence type="ECO:0000256" key="2">
    <source>
        <dbReference type="PIRSR" id="PIRSR620019-2"/>
    </source>
</evidence>
<dbReference type="Gene3D" id="2.160.10.10">
    <property type="entry name" value="Hexapeptide repeat proteins"/>
    <property type="match status" value="1"/>
</dbReference>
<dbReference type="EMBL" id="VIVQ01000001">
    <property type="protein sequence ID" value="TWE12018.1"/>
    <property type="molecule type" value="Genomic_DNA"/>
</dbReference>
<keyword evidence="5" id="KW-1185">Reference proteome</keyword>
<dbReference type="Gene3D" id="3.40.50.20">
    <property type="match status" value="1"/>
</dbReference>
<dbReference type="OrthoDB" id="708224at2"/>
<dbReference type="InterPro" id="IPR050179">
    <property type="entry name" value="Trans_hexapeptide_repeat"/>
</dbReference>